<organism evidence="2 3">
    <name type="scientific">Debaryomyces fabryi</name>
    <dbReference type="NCBI Taxonomy" id="58627"/>
    <lineage>
        <taxon>Eukaryota</taxon>
        <taxon>Fungi</taxon>
        <taxon>Dikarya</taxon>
        <taxon>Ascomycota</taxon>
        <taxon>Saccharomycotina</taxon>
        <taxon>Pichiomycetes</taxon>
        <taxon>Debaryomycetaceae</taxon>
        <taxon>Debaryomyces</taxon>
    </lineage>
</organism>
<dbReference type="RefSeq" id="XP_015468262.1">
    <property type="nucleotide sequence ID" value="XM_015610898.1"/>
</dbReference>
<dbReference type="AlphaFoldDB" id="A0A0V1Q119"/>
<accession>A0A0V1Q119</accession>
<name>A0A0V1Q119_9ASCO</name>
<dbReference type="InterPro" id="IPR025714">
    <property type="entry name" value="Methyltranfer_dom"/>
</dbReference>
<dbReference type="Pfam" id="PF13847">
    <property type="entry name" value="Methyltransf_31"/>
    <property type="match status" value="1"/>
</dbReference>
<dbReference type="EMBL" id="LMYN01000033">
    <property type="protein sequence ID" value="KSA02160.1"/>
    <property type="molecule type" value="Genomic_DNA"/>
</dbReference>
<dbReference type="PANTHER" id="PTHR12843">
    <property type="entry name" value="PROTEIN-LYSINE N-METHYLTRANSFERASE METTL10"/>
    <property type="match status" value="1"/>
</dbReference>
<evidence type="ECO:0000313" key="3">
    <source>
        <dbReference type="Proteomes" id="UP000054251"/>
    </source>
</evidence>
<sequence length="202" mass="22932">MIQFLIDKINEEELPFGKPENIKIVDLGTGNGHLLFQLHEDILEECAYQDEIKFDFKGIDYSPDSVEFAIKIAEQKYPQAAFQFEQVDLLTKENKFLLTNSSQFDILLDKGTLDAIALNQNVIPEFDNKIGMDIYASQVSQLMHENSILLITSCNFTESELIKIITQDKSNCLTVWSKIEYPSFQFGGVKGSTICSIAFIKN</sequence>
<proteinExistence type="predicted"/>
<evidence type="ECO:0000259" key="1">
    <source>
        <dbReference type="Pfam" id="PF13847"/>
    </source>
</evidence>
<feature type="domain" description="Methyltransferase" evidence="1">
    <location>
        <begin position="20"/>
        <end position="188"/>
    </location>
</feature>
<reference evidence="2 3" key="1">
    <citation type="submission" date="2015-11" db="EMBL/GenBank/DDBJ databases">
        <title>The genome of Debaryomyces fabryi.</title>
        <authorList>
            <person name="Tafer H."/>
            <person name="Lopandic K."/>
        </authorList>
    </citation>
    <scope>NUCLEOTIDE SEQUENCE [LARGE SCALE GENOMIC DNA]</scope>
    <source>
        <strain evidence="2 3">CBS 789</strain>
    </source>
</reference>
<dbReference type="InterPro" id="IPR029063">
    <property type="entry name" value="SAM-dependent_MTases_sf"/>
</dbReference>
<comment type="caution">
    <text evidence="2">The sequence shown here is derived from an EMBL/GenBank/DDBJ whole genome shotgun (WGS) entry which is preliminary data.</text>
</comment>
<protein>
    <recommendedName>
        <fullName evidence="1">Methyltransferase domain-containing protein</fullName>
    </recommendedName>
</protein>
<dbReference type="GO" id="GO:0016279">
    <property type="term" value="F:protein-lysine N-methyltransferase activity"/>
    <property type="evidence" value="ECO:0007669"/>
    <property type="project" value="TreeGrafter"/>
</dbReference>
<dbReference type="Proteomes" id="UP000054251">
    <property type="component" value="Unassembled WGS sequence"/>
</dbReference>
<evidence type="ECO:0000313" key="2">
    <source>
        <dbReference type="EMBL" id="KSA02160.1"/>
    </source>
</evidence>
<dbReference type="GO" id="GO:0005737">
    <property type="term" value="C:cytoplasm"/>
    <property type="evidence" value="ECO:0007669"/>
    <property type="project" value="TreeGrafter"/>
</dbReference>
<gene>
    <name evidence="2" type="ORF">AC631_02068</name>
</gene>
<dbReference type="OrthoDB" id="10069295at2759"/>
<dbReference type="SUPFAM" id="SSF53335">
    <property type="entry name" value="S-adenosyl-L-methionine-dependent methyltransferases"/>
    <property type="match status" value="1"/>
</dbReference>
<dbReference type="PANTHER" id="PTHR12843:SF5">
    <property type="entry name" value="EEF1A LYSINE METHYLTRANSFERASE 2"/>
    <property type="match status" value="1"/>
</dbReference>
<keyword evidence="3" id="KW-1185">Reference proteome</keyword>
<dbReference type="Gene3D" id="3.40.50.150">
    <property type="entry name" value="Vaccinia Virus protein VP39"/>
    <property type="match status" value="1"/>
</dbReference>
<dbReference type="GeneID" id="26839077"/>